<sequence length="86" mass="10037">MLLPNMYEGFIGNGWCKSGVIEECEPLDSLKFCMTLLFRFELHNRHIVIFILLLKQPVETIGACIYLGGRREVARIFNLRHRVVRT</sequence>
<dbReference type="InParanoid" id="A0A067QTP2"/>
<keyword evidence="2" id="KW-1185">Reference proteome</keyword>
<dbReference type="AlphaFoldDB" id="A0A067QTP2"/>
<organism evidence="1 2">
    <name type="scientific">Zootermopsis nevadensis</name>
    <name type="common">Dampwood termite</name>
    <dbReference type="NCBI Taxonomy" id="136037"/>
    <lineage>
        <taxon>Eukaryota</taxon>
        <taxon>Metazoa</taxon>
        <taxon>Ecdysozoa</taxon>
        <taxon>Arthropoda</taxon>
        <taxon>Hexapoda</taxon>
        <taxon>Insecta</taxon>
        <taxon>Pterygota</taxon>
        <taxon>Neoptera</taxon>
        <taxon>Polyneoptera</taxon>
        <taxon>Dictyoptera</taxon>
        <taxon>Blattodea</taxon>
        <taxon>Blattoidea</taxon>
        <taxon>Termitoidae</taxon>
        <taxon>Termopsidae</taxon>
        <taxon>Zootermopsis</taxon>
    </lineage>
</organism>
<proteinExistence type="predicted"/>
<dbReference type="Proteomes" id="UP000027135">
    <property type="component" value="Unassembled WGS sequence"/>
</dbReference>
<name>A0A067QTP2_ZOONE</name>
<accession>A0A067QTP2</accession>
<gene>
    <name evidence="1" type="ORF">L798_01367</name>
</gene>
<dbReference type="EMBL" id="KK853284">
    <property type="protein sequence ID" value="KDR08975.1"/>
    <property type="molecule type" value="Genomic_DNA"/>
</dbReference>
<reference evidence="1 2" key="1">
    <citation type="journal article" date="2014" name="Nat. Commun.">
        <title>Molecular traces of alternative social organization in a termite genome.</title>
        <authorList>
            <person name="Terrapon N."/>
            <person name="Li C."/>
            <person name="Robertson H.M."/>
            <person name="Ji L."/>
            <person name="Meng X."/>
            <person name="Booth W."/>
            <person name="Chen Z."/>
            <person name="Childers C.P."/>
            <person name="Glastad K.M."/>
            <person name="Gokhale K."/>
            <person name="Gowin J."/>
            <person name="Gronenberg W."/>
            <person name="Hermansen R.A."/>
            <person name="Hu H."/>
            <person name="Hunt B.G."/>
            <person name="Huylmans A.K."/>
            <person name="Khalil S.M."/>
            <person name="Mitchell R.D."/>
            <person name="Munoz-Torres M.C."/>
            <person name="Mustard J.A."/>
            <person name="Pan H."/>
            <person name="Reese J.T."/>
            <person name="Scharf M.E."/>
            <person name="Sun F."/>
            <person name="Vogel H."/>
            <person name="Xiao J."/>
            <person name="Yang W."/>
            <person name="Yang Z."/>
            <person name="Yang Z."/>
            <person name="Zhou J."/>
            <person name="Zhu J."/>
            <person name="Brent C.S."/>
            <person name="Elsik C.G."/>
            <person name="Goodisman M.A."/>
            <person name="Liberles D.A."/>
            <person name="Roe R.M."/>
            <person name="Vargo E.L."/>
            <person name="Vilcinskas A."/>
            <person name="Wang J."/>
            <person name="Bornberg-Bauer E."/>
            <person name="Korb J."/>
            <person name="Zhang G."/>
            <person name="Liebig J."/>
        </authorList>
    </citation>
    <scope>NUCLEOTIDE SEQUENCE [LARGE SCALE GENOMIC DNA]</scope>
    <source>
        <tissue evidence="1">Whole organism</tissue>
    </source>
</reference>
<evidence type="ECO:0000313" key="1">
    <source>
        <dbReference type="EMBL" id="KDR08975.1"/>
    </source>
</evidence>
<protein>
    <submittedName>
        <fullName evidence="1">Uncharacterized protein</fullName>
    </submittedName>
</protein>
<evidence type="ECO:0000313" key="2">
    <source>
        <dbReference type="Proteomes" id="UP000027135"/>
    </source>
</evidence>